<evidence type="ECO:0000256" key="2">
    <source>
        <dbReference type="ARBA" id="ARBA00023015"/>
    </source>
</evidence>
<dbReference type="SMART" id="SM00448">
    <property type="entry name" value="REC"/>
    <property type="match status" value="1"/>
</dbReference>
<organism evidence="9 10">
    <name type="scientific">Bradyrhizobium manausense</name>
    <dbReference type="NCBI Taxonomy" id="989370"/>
    <lineage>
        <taxon>Bacteria</taxon>
        <taxon>Pseudomonadati</taxon>
        <taxon>Pseudomonadota</taxon>
        <taxon>Alphaproteobacteria</taxon>
        <taxon>Hyphomicrobiales</taxon>
        <taxon>Nitrobacteraceae</taxon>
        <taxon>Bradyrhizobium</taxon>
    </lineage>
</organism>
<evidence type="ECO:0000256" key="4">
    <source>
        <dbReference type="ARBA" id="ARBA00023163"/>
    </source>
</evidence>
<dbReference type="PROSITE" id="PS50043">
    <property type="entry name" value="HTH_LUXR_2"/>
    <property type="match status" value="1"/>
</dbReference>
<feature type="domain" description="HTH luxR-type" evidence="7">
    <location>
        <begin position="144"/>
        <end position="209"/>
    </location>
</feature>
<sequence>MRRTTVVIADRQPIVREGITSILTAQPDFAIVAACRDGTSCIEAIRRFVPDIAVLELSMPDLSGPDILAMVKGDRLATRVVFFTASIAERELGAVMAEGAYGALTKDAEPEILVRMLRQVAHGHAVSPVSSPEPEGYQDETPNREKPLRLLTDRERQIMTLVSEGLSNKEIGRRLNVADGTIKVHLHHIFQKLEIANRTVLAALAISQQEARIAPVEIDPSNTSLEDEADVK</sequence>
<reference evidence="9 10" key="1">
    <citation type="submission" date="2015-09" db="EMBL/GenBank/DDBJ databases">
        <title>Draft Genome Sequence of Bradyrhizobium manausense Strain BR 3351T, a Novel Symbiotic Nitrogen-Fixing Alphaproteobacterium Isolated from Brazilian Amazon Rain Forest.</title>
        <authorList>
            <person name="De Araujo J.L."/>
            <person name="Zilli J.E."/>
        </authorList>
    </citation>
    <scope>NUCLEOTIDE SEQUENCE [LARGE SCALE GENOMIC DNA]</scope>
    <source>
        <strain evidence="9 10">BR3351</strain>
    </source>
</reference>
<dbReference type="Pfam" id="PF00196">
    <property type="entry name" value="GerE"/>
    <property type="match status" value="1"/>
</dbReference>
<accession>A0A0R3E106</accession>
<evidence type="ECO:0008006" key="11">
    <source>
        <dbReference type="Google" id="ProtNLM"/>
    </source>
</evidence>
<dbReference type="GO" id="GO:0003677">
    <property type="term" value="F:DNA binding"/>
    <property type="evidence" value="ECO:0007669"/>
    <property type="project" value="UniProtKB-KW"/>
</dbReference>
<dbReference type="InterPro" id="IPR011006">
    <property type="entry name" value="CheY-like_superfamily"/>
</dbReference>
<dbReference type="SUPFAM" id="SSF52172">
    <property type="entry name" value="CheY-like"/>
    <property type="match status" value="1"/>
</dbReference>
<gene>
    <name evidence="9" type="ORF">AOQ71_15680</name>
</gene>
<dbReference type="Pfam" id="PF00072">
    <property type="entry name" value="Response_reg"/>
    <property type="match status" value="1"/>
</dbReference>
<evidence type="ECO:0000256" key="5">
    <source>
        <dbReference type="PROSITE-ProRule" id="PRU00169"/>
    </source>
</evidence>
<dbReference type="GO" id="GO:0006355">
    <property type="term" value="P:regulation of DNA-templated transcription"/>
    <property type="evidence" value="ECO:0007669"/>
    <property type="project" value="InterPro"/>
</dbReference>
<dbReference type="InterPro" id="IPR001789">
    <property type="entry name" value="Sig_transdc_resp-reg_receiver"/>
</dbReference>
<evidence type="ECO:0000259" key="7">
    <source>
        <dbReference type="PROSITE" id="PS50043"/>
    </source>
</evidence>
<evidence type="ECO:0000259" key="8">
    <source>
        <dbReference type="PROSITE" id="PS50110"/>
    </source>
</evidence>
<evidence type="ECO:0000256" key="3">
    <source>
        <dbReference type="ARBA" id="ARBA00023125"/>
    </source>
</evidence>
<proteinExistence type="predicted"/>
<dbReference type="SMART" id="SM00421">
    <property type="entry name" value="HTH_LUXR"/>
    <property type="match status" value="1"/>
</dbReference>
<dbReference type="RefSeq" id="WP_057747572.1">
    <property type="nucleotide sequence ID" value="NZ_LJYG01000062.1"/>
</dbReference>
<evidence type="ECO:0000313" key="10">
    <source>
        <dbReference type="Proteomes" id="UP000051936"/>
    </source>
</evidence>
<dbReference type="AlphaFoldDB" id="A0A0R3E106"/>
<dbReference type="Proteomes" id="UP000051936">
    <property type="component" value="Unassembled WGS sequence"/>
</dbReference>
<keyword evidence="1" id="KW-0597">Phosphoprotein</keyword>
<comment type="caution">
    <text evidence="9">The sequence shown here is derived from an EMBL/GenBank/DDBJ whole genome shotgun (WGS) entry which is preliminary data.</text>
</comment>
<dbReference type="PROSITE" id="PS00622">
    <property type="entry name" value="HTH_LUXR_1"/>
    <property type="match status" value="1"/>
</dbReference>
<dbReference type="SUPFAM" id="SSF46894">
    <property type="entry name" value="C-terminal effector domain of the bipartite response regulators"/>
    <property type="match status" value="1"/>
</dbReference>
<dbReference type="InterPro" id="IPR016032">
    <property type="entry name" value="Sig_transdc_resp-reg_C-effctor"/>
</dbReference>
<dbReference type="PANTHER" id="PTHR43214">
    <property type="entry name" value="TWO-COMPONENT RESPONSE REGULATOR"/>
    <property type="match status" value="1"/>
</dbReference>
<comment type="caution">
    <text evidence="5">Lacks conserved residue(s) required for the propagation of feature annotation.</text>
</comment>
<feature type="domain" description="Response regulatory" evidence="8">
    <location>
        <begin position="5"/>
        <end position="121"/>
    </location>
</feature>
<dbReference type="PANTHER" id="PTHR43214:SF41">
    <property type="entry name" value="NITRATE_NITRITE RESPONSE REGULATOR PROTEIN NARP"/>
    <property type="match status" value="1"/>
</dbReference>
<evidence type="ECO:0000256" key="6">
    <source>
        <dbReference type="SAM" id="MobiDB-lite"/>
    </source>
</evidence>
<keyword evidence="4" id="KW-0804">Transcription</keyword>
<dbReference type="GO" id="GO:0000160">
    <property type="term" value="P:phosphorelay signal transduction system"/>
    <property type="evidence" value="ECO:0007669"/>
    <property type="project" value="InterPro"/>
</dbReference>
<dbReference type="PRINTS" id="PR00038">
    <property type="entry name" value="HTHLUXR"/>
</dbReference>
<dbReference type="EMBL" id="LJYG01000062">
    <property type="protein sequence ID" value="KRQ12591.1"/>
    <property type="molecule type" value="Genomic_DNA"/>
</dbReference>
<keyword evidence="3" id="KW-0238">DNA-binding</keyword>
<dbReference type="OrthoDB" id="9782896at2"/>
<dbReference type="PROSITE" id="PS50110">
    <property type="entry name" value="RESPONSE_REGULATORY"/>
    <property type="match status" value="1"/>
</dbReference>
<evidence type="ECO:0000256" key="1">
    <source>
        <dbReference type="ARBA" id="ARBA00022553"/>
    </source>
</evidence>
<keyword evidence="10" id="KW-1185">Reference proteome</keyword>
<dbReference type="InterPro" id="IPR058245">
    <property type="entry name" value="NreC/VraR/RcsB-like_REC"/>
</dbReference>
<dbReference type="CDD" id="cd17535">
    <property type="entry name" value="REC_NarL-like"/>
    <property type="match status" value="1"/>
</dbReference>
<dbReference type="InterPro" id="IPR039420">
    <property type="entry name" value="WalR-like"/>
</dbReference>
<name>A0A0R3E106_9BRAD</name>
<feature type="region of interest" description="Disordered" evidence="6">
    <location>
        <begin position="124"/>
        <end position="146"/>
    </location>
</feature>
<protein>
    <recommendedName>
        <fullName evidence="11">LuxR family transcriptional regulator</fullName>
    </recommendedName>
</protein>
<evidence type="ECO:0000313" key="9">
    <source>
        <dbReference type="EMBL" id="KRQ12591.1"/>
    </source>
</evidence>
<dbReference type="CDD" id="cd06170">
    <property type="entry name" value="LuxR_C_like"/>
    <property type="match status" value="1"/>
</dbReference>
<dbReference type="STRING" id="989370.AOQ71_15680"/>
<dbReference type="InterPro" id="IPR000792">
    <property type="entry name" value="Tscrpt_reg_LuxR_C"/>
</dbReference>
<dbReference type="Gene3D" id="3.40.50.2300">
    <property type="match status" value="1"/>
</dbReference>
<keyword evidence="2" id="KW-0805">Transcription regulation</keyword>